<dbReference type="PANTHER" id="PTHR33452:SF1">
    <property type="entry name" value="INNER MEMBRANE PROTEIN YPHA-RELATED"/>
    <property type="match status" value="1"/>
</dbReference>
<evidence type="ECO:0000256" key="5">
    <source>
        <dbReference type="ARBA" id="ARBA00022989"/>
    </source>
</evidence>
<proteinExistence type="inferred from homology"/>
<keyword evidence="5 7" id="KW-1133">Transmembrane helix</keyword>
<dbReference type="GO" id="GO:0005886">
    <property type="term" value="C:plasma membrane"/>
    <property type="evidence" value="ECO:0007669"/>
    <property type="project" value="UniProtKB-SubCell"/>
</dbReference>
<evidence type="ECO:0000313" key="9">
    <source>
        <dbReference type="Proteomes" id="UP000092612"/>
    </source>
</evidence>
<evidence type="ECO:0000313" key="8">
    <source>
        <dbReference type="EMBL" id="OBY66049.1"/>
    </source>
</evidence>
<dbReference type="InterPro" id="IPR051907">
    <property type="entry name" value="DoxX-like_oxidoreductase"/>
</dbReference>
<evidence type="ECO:0000256" key="7">
    <source>
        <dbReference type="SAM" id="Phobius"/>
    </source>
</evidence>
<accession>A0A1B8U2N5</accession>
<keyword evidence="4 7" id="KW-0812">Transmembrane</keyword>
<comment type="similarity">
    <text evidence="2">Belongs to the DoxX family.</text>
</comment>
<keyword evidence="6 7" id="KW-0472">Membrane</keyword>
<feature type="transmembrane region" description="Helical" evidence="7">
    <location>
        <begin position="54"/>
        <end position="71"/>
    </location>
</feature>
<dbReference type="PANTHER" id="PTHR33452">
    <property type="entry name" value="OXIDOREDUCTASE CATD-RELATED"/>
    <property type="match status" value="1"/>
</dbReference>
<name>A0A1B8U2N5_9FLAO</name>
<comment type="caution">
    <text evidence="8">The sequence shown here is derived from an EMBL/GenBank/DDBJ whole genome shotgun (WGS) entry which is preliminary data.</text>
</comment>
<evidence type="ECO:0000256" key="6">
    <source>
        <dbReference type="ARBA" id="ARBA00023136"/>
    </source>
</evidence>
<evidence type="ECO:0000256" key="2">
    <source>
        <dbReference type="ARBA" id="ARBA00006679"/>
    </source>
</evidence>
<comment type="subcellular location">
    <subcellularLocation>
        <location evidence="1">Cell membrane</location>
        <topology evidence="1">Multi-pass membrane protein</topology>
    </subcellularLocation>
</comment>
<feature type="transmembrane region" description="Helical" evidence="7">
    <location>
        <begin position="30"/>
        <end position="47"/>
    </location>
</feature>
<keyword evidence="3" id="KW-1003">Cell membrane</keyword>
<keyword evidence="9" id="KW-1185">Reference proteome</keyword>
<evidence type="ECO:0000256" key="3">
    <source>
        <dbReference type="ARBA" id="ARBA00022475"/>
    </source>
</evidence>
<organism evidence="8 9">
    <name type="scientific">Polaribacter reichenbachii</name>
    <dbReference type="NCBI Taxonomy" id="996801"/>
    <lineage>
        <taxon>Bacteria</taxon>
        <taxon>Pseudomonadati</taxon>
        <taxon>Bacteroidota</taxon>
        <taxon>Flavobacteriia</taxon>
        <taxon>Flavobacteriales</taxon>
        <taxon>Flavobacteriaceae</taxon>
    </lineage>
</organism>
<protein>
    <recommendedName>
        <fullName evidence="10">DoxX family protein</fullName>
    </recommendedName>
</protein>
<feature type="transmembrane region" description="Helical" evidence="7">
    <location>
        <begin position="83"/>
        <end position="102"/>
    </location>
</feature>
<reference evidence="9" key="1">
    <citation type="submission" date="2016-02" db="EMBL/GenBank/DDBJ databases">
        <title>Paenibacillus sp. LPB0068, isolated from Crassostrea gigas.</title>
        <authorList>
            <person name="Shin S.-K."/>
            <person name="Yi H."/>
        </authorList>
    </citation>
    <scope>NUCLEOTIDE SEQUENCE [LARGE SCALE GENOMIC DNA]</scope>
    <source>
        <strain evidence="9">KCTC 23969</strain>
    </source>
</reference>
<dbReference type="AlphaFoldDB" id="A0A1B8U2N5"/>
<dbReference type="InterPro" id="IPR032808">
    <property type="entry name" value="DoxX"/>
</dbReference>
<dbReference type="STRING" id="996801.BW723_14195"/>
<dbReference type="EMBL" id="LSFL01000019">
    <property type="protein sequence ID" value="OBY66049.1"/>
    <property type="molecule type" value="Genomic_DNA"/>
</dbReference>
<evidence type="ECO:0000256" key="1">
    <source>
        <dbReference type="ARBA" id="ARBA00004651"/>
    </source>
</evidence>
<sequence length="119" mass="13449">MIFLHGYPRFINFSKISSEFADPLGIGTETSLALVVFAEFFCSLFLVLGLLTRWICVPLIITMIVATWIVNGGKDFIFQEKSFIYLICYISLLISGSGYFSLDFKLFGENKTTTNNGYK</sequence>
<gene>
    <name evidence="8" type="ORF">LPB301_07110</name>
</gene>
<evidence type="ECO:0008006" key="10">
    <source>
        <dbReference type="Google" id="ProtNLM"/>
    </source>
</evidence>
<dbReference type="Proteomes" id="UP000092612">
    <property type="component" value="Unassembled WGS sequence"/>
</dbReference>
<evidence type="ECO:0000256" key="4">
    <source>
        <dbReference type="ARBA" id="ARBA00022692"/>
    </source>
</evidence>
<dbReference type="Pfam" id="PF07681">
    <property type="entry name" value="DoxX"/>
    <property type="match status" value="1"/>
</dbReference>